<dbReference type="Gene3D" id="3.40.50.2000">
    <property type="entry name" value="Glycogen Phosphorylase B"/>
    <property type="match status" value="2"/>
</dbReference>
<keyword evidence="1" id="KW-0808">Transferase</keyword>
<evidence type="ECO:0000313" key="3">
    <source>
        <dbReference type="EMBL" id="GAA4288027.1"/>
    </source>
</evidence>
<protein>
    <recommendedName>
        <fullName evidence="2">Glycosyl transferase family 1 domain-containing protein</fullName>
    </recommendedName>
</protein>
<dbReference type="EMBL" id="BAABBA010000011">
    <property type="protein sequence ID" value="GAA4288027.1"/>
    <property type="molecule type" value="Genomic_DNA"/>
</dbReference>
<dbReference type="SUPFAM" id="SSF53756">
    <property type="entry name" value="UDP-Glycosyltransferase/glycogen phosphorylase"/>
    <property type="match status" value="1"/>
</dbReference>
<comment type="caution">
    <text evidence="3">The sequence shown here is derived from an EMBL/GenBank/DDBJ whole genome shotgun (WGS) entry which is preliminary data.</text>
</comment>
<organism evidence="3 4">
    <name type="scientific">Georgenia daeguensis</name>
    <dbReference type="NCBI Taxonomy" id="908355"/>
    <lineage>
        <taxon>Bacteria</taxon>
        <taxon>Bacillati</taxon>
        <taxon>Actinomycetota</taxon>
        <taxon>Actinomycetes</taxon>
        <taxon>Micrococcales</taxon>
        <taxon>Bogoriellaceae</taxon>
        <taxon>Georgenia</taxon>
    </lineage>
</organism>
<dbReference type="InterPro" id="IPR001296">
    <property type="entry name" value="Glyco_trans_1"/>
</dbReference>
<dbReference type="Pfam" id="PF00534">
    <property type="entry name" value="Glycos_transf_1"/>
    <property type="match status" value="1"/>
</dbReference>
<sequence>MPKRITLQYSGMPAYRQPFLDELVRRQTAQDLQYTFLIGDAQLDPTVTTEVTGSEIKYVRNRYLFGRRALWQIGVVRACTASDLAILELNPRIASTWTTLVLRRLARKPSLMWGHAWPRAGRQARSDALRSLMRRLGRNVVTYTHTQADELRSAEPGLNVYVAPNAIAPSANMLPITSTGPDVVYSGRLVPQKKPNLLLEGYARALHIEPSLGRLKFIGDGPMLDELKAKAEVLGLRERVSFAGRVTDQMNLRQHYGLFRIEGVVGGSSPREWCIGPVISGSVILRCRVRR</sequence>
<accession>A0ABP8EVU0</accession>
<name>A0ABP8EVU0_9MICO</name>
<evidence type="ECO:0000313" key="4">
    <source>
        <dbReference type="Proteomes" id="UP001499841"/>
    </source>
</evidence>
<feature type="domain" description="Glycosyl transferase family 1" evidence="2">
    <location>
        <begin position="176"/>
        <end position="249"/>
    </location>
</feature>
<gene>
    <name evidence="3" type="ORF">GCM10022262_23870</name>
</gene>
<dbReference type="RefSeq" id="WP_425554538.1">
    <property type="nucleotide sequence ID" value="NZ_BAABBA010000011.1"/>
</dbReference>
<reference evidence="4" key="1">
    <citation type="journal article" date="2019" name="Int. J. Syst. Evol. Microbiol.">
        <title>The Global Catalogue of Microorganisms (GCM) 10K type strain sequencing project: providing services to taxonomists for standard genome sequencing and annotation.</title>
        <authorList>
            <consortium name="The Broad Institute Genomics Platform"/>
            <consortium name="The Broad Institute Genome Sequencing Center for Infectious Disease"/>
            <person name="Wu L."/>
            <person name="Ma J."/>
        </authorList>
    </citation>
    <scope>NUCLEOTIDE SEQUENCE [LARGE SCALE GENOMIC DNA]</scope>
    <source>
        <strain evidence="4">JCM 17459</strain>
    </source>
</reference>
<proteinExistence type="predicted"/>
<keyword evidence="4" id="KW-1185">Reference proteome</keyword>
<evidence type="ECO:0000259" key="2">
    <source>
        <dbReference type="Pfam" id="PF00534"/>
    </source>
</evidence>
<dbReference type="Proteomes" id="UP001499841">
    <property type="component" value="Unassembled WGS sequence"/>
</dbReference>
<evidence type="ECO:0000256" key="1">
    <source>
        <dbReference type="ARBA" id="ARBA00022679"/>
    </source>
</evidence>